<dbReference type="Gene3D" id="3.10.180.10">
    <property type="entry name" value="2,3-Dihydroxybiphenyl 1,2-Dioxygenase, domain 1"/>
    <property type="match status" value="2"/>
</dbReference>
<organism evidence="1 2">
    <name type="scientific">Actinomadura algeriensis</name>
    <dbReference type="NCBI Taxonomy" id="1679523"/>
    <lineage>
        <taxon>Bacteria</taxon>
        <taxon>Bacillati</taxon>
        <taxon>Actinomycetota</taxon>
        <taxon>Actinomycetes</taxon>
        <taxon>Streptosporangiales</taxon>
        <taxon>Thermomonosporaceae</taxon>
        <taxon>Actinomadura</taxon>
    </lineage>
</organism>
<dbReference type="Proteomes" id="UP000627838">
    <property type="component" value="Unassembled WGS sequence"/>
</dbReference>
<comment type="caution">
    <text evidence="1">The sequence shown here is derived from an EMBL/GenBank/DDBJ whole genome shotgun (WGS) entry which is preliminary data.</text>
</comment>
<evidence type="ECO:0000313" key="2">
    <source>
        <dbReference type="Proteomes" id="UP000627838"/>
    </source>
</evidence>
<dbReference type="PANTHER" id="PTHR36503:SF1">
    <property type="entry name" value="BLR2520 PROTEIN"/>
    <property type="match status" value="1"/>
</dbReference>
<keyword evidence="2" id="KW-1185">Reference proteome</keyword>
<keyword evidence="1" id="KW-0456">Lyase</keyword>
<sequence>MTSFESVTIEVADTAAATAFYTALGLGAHIDVRASEEPTTGFRGFALSLVAAQPGDVDALIGAALDAGATTLKPATKSFWGYGGVIQAPDGTICKVASSKKKDSAPAARKFDQVALLLGVADVKASKRFYVDRGLPAGKSYGGKYAEFDTPSSTVTLALYPRRALAKDIGVDQDGTGSHRLVLVGGGEPFTDPDGFAWEAAPARSRA</sequence>
<accession>A0ABR9JNF6</accession>
<reference evidence="1 2" key="1">
    <citation type="submission" date="2020-10" db="EMBL/GenBank/DDBJ databases">
        <title>Sequencing the genomes of 1000 actinobacteria strains.</title>
        <authorList>
            <person name="Klenk H.-P."/>
        </authorList>
    </citation>
    <scope>NUCLEOTIDE SEQUENCE [LARGE SCALE GENOMIC DNA]</scope>
    <source>
        <strain evidence="1 2">DSM 46744</strain>
    </source>
</reference>
<dbReference type="PANTHER" id="PTHR36503">
    <property type="entry name" value="BLR2520 PROTEIN"/>
    <property type="match status" value="1"/>
</dbReference>
<name>A0ABR9JNF6_9ACTN</name>
<dbReference type="SUPFAM" id="SSF54593">
    <property type="entry name" value="Glyoxalase/Bleomycin resistance protein/Dihydroxybiphenyl dioxygenase"/>
    <property type="match status" value="1"/>
</dbReference>
<proteinExistence type="predicted"/>
<dbReference type="EMBL" id="JADBDZ010000001">
    <property type="protein sequence ID" value="MBE1532103.1"/>
    <property type="molecule type" value="Genomic_DNA"/>
</dbReference>
<dbReference type="GO" id="GO:0016829">
    <property type="term" value="F:lyase activity"/>
    <property type="evidence" value="ECO:0007669"/>
    <property type="project" value="UniProtKB-KW"/>
</dbReference>
<evidence type="ECO:0000313" key="1">
    <source>
        <dbReference type="EMBL" id="MBE1532103.1"/>
    </source>
</evidence>
<dbReference type="RefSeq" id="WP_192758852.1">
    <property type="nucleotide sequence ID" value="NZ_JADBDZ010000001.1"/>
</dbReference>
<dbReference type="InterPro" id="IPR029068">
    <property type="entry name" value="Glyas_Bleomycin-R_OHBP_Dase"/>
</dbReference>
<protein>
    <submittedName>
        <fullName evidence="1">Lactoylglutathione lyase</fullName>
    </submittedName>
</protein>
<gene>
    <name evidence="1" type="ORF">H4W34_001936</name>
</gene>